<evidence type="ECO:0000256" key="1">
    <source>
        <dbReference type="ARBA" id="ARBA00022722"/>
    </source>
</evidence>
<comment type="cofactor">
    <cofactor evidence="15">
        <name>Mg(2+)</name>
        <dbReference type="ChEBI" id="CHEBI:18420"/>
    </cofactor>
    <text evidence="15">Binds 1 Mg(2+) ion per subunit.</text>
</comment>
<keyword evidence="3 15" id="KW-0547">Nucleotide-binding</keyword>
<evidence type="ECO:0000259" key="18">
    <source>
        <dbReference type="PROSITE" id="PS51198"/>
    </source>
</evidence>
<keyword evidence="9 15" id="KW-0460">Magnesium</keyword>
<feature type="binding site" evidence="15">
    <location>
        <position position="1146"/>
    </location>
    <ligand>
        <name>Mg(2+)</name>
        <dbReference type="ChEBI" id="CHEBI:18420"/>
    </ligand>
</feature>
<dbReference type="EC" id="5.6.2.4" evidence="15"/>
<dbReference type="EC" id="3.1.11.5" evidence="15"/>
<dbReference type="Pfam" id="PF00580">
    <property type="entry name" value="UvrD-helicase"/>
    <property type="match status" value="1"/>
</dbReference>
<dbReference type="CDD" id="cd17932">
    <property type="entry name" value="DEXQc_UvrD"/>
    <property type="match status" value="1"/>
</dbReference>
<keyword evidence="6 15" id="KW-0347">Helicase</keyword>
<comment type="function">
    <text evidence="15">A helicase/nuclease that prepares dsDNA breaks (DSB) for recombinational DNA repair. Binds to DSBs and unwinds DNA via a highly rapid and processive ATP-dependent bidirectional helicase activity. Unwinds dsDNA until it encounters a Chi (crossover hotspot instigator) sequence from the 3' direction. Cuts ssDNA a few nucleotides 3' to the Chi site. The properties and activities of the enzyme are changed at Chi. The Chi-altered holoenzyme produces a long 3'-ssDNA overhang and facilitates RecA-binding to the ssDNA for homologous DNA recombination and repair. Holoenzyme degrades any linearized DNA that is unable to undergo homologous recombination. In the holoenzyme this subunit contributes ATPase, 3'-5' helicase, exonuclease activity and loads RecA onto ssDNA.</text>
</comment>
<dbReference type="GO" id="GO:0005524">
    <property type="term" value="F:ATP binding"/>
    <property type="evidence" value="ECO:0007669"/>
    <property type="project" value="UniProtKB-UniRule"/>
</dbReference>
<sequence length="1392" mass="148634">MSDELFSLTDTAADPPTPTRRRSRPPRDPEPANTDTAVDVLALPLDDLPRGAGAERAAGAADSAGPARAALSDPESDRHDTVPESGSVAAETSPGGRTEHAVDRHGSGAVAPGDQPDQPARTEQGANRRSRRSGHRGPGDAVLPAENGSSRASVDPDTEDAYPDRSAAPQGRPRPVADIGRDTPNVGAAGANSSARSDPSGAGGGEIPAATVDSGPEIVAEDTGSRSRREPVAPSAAPQRRTGGPRERDAAPESRSAVPPMLTPQRGPRYDTTGEGGTPDRAPGPQGRAESRFDLRGPLPAGTMVLEASAGTGKTYAIVGLAVRYVAEAGVDISQLLLVTFSRAATQELRERTRNRFVEVATGLADPEAARESRDELVSLLAQADSAEVALRRERLLAALSDFDAGSIATTHSFCQRMLDELGLAGERDPGARLVESIEDVVATVADDLYVSRYARDGAPFSPSEAHELAVSAVGDRQSMLVPQAEYDGDPAAERVAFAEAVRTEVARRKQLSGIRDFDDLLVLLHRVLADTEHGERACRRIRDRFQVALVDEFQDTDPLQWDILRRAFHGHATLVLVGDPKQAIYAFRGAEVLSYLTAVSVADNRRELTVNWRSDAGLLQALAHVQSGAALGHQEIRVHPVAATRPWTRLSGPAEAITPLRLRCFPRSGAGPLNKSGFPTVGRQRERVATDVAADIVRLLESGVTITTSAGERPVDAGDIAVLVRTHTQLNLVRAALEKAGVPSVLTGGASVFGTESAMDWLWVLRALEQPHRADRVRLAAGTALFGLSAVEIDSGGADLVGQLSAQLRDSARLFTRAGFAAVFERLSAERELAPRLLALDGGERQLTDLRQLAQLLDEAALRESLGLTALARWLADRVRDPASGAVTGRSRRLDRDARSVQIATVHASKGLEFPVVYLPFAWDSMMLPKNAALLFHDERDRRVLDVGGPDAPGHAQRKRCAEAEAAGEELRLLYVALTRAGAQVVAWWAPSYNTATGPLHRMLFGREPGGDEVADKVAVPADHVALDRITTWAAAAGDGVITVEPVDRARAARLVAATTDGAVGELAAARFDRVLDHDWRRTSYSALTAGAHDHAPTTDTPDGRGIADEPDAPSVLADAAVPATAAPSLMNDLPYGAEFGTLVHEVLEYVDTDAPDLAAEIRDRTAHAVAEQMFDADPEVLSRALLAVMRTPIGFGCLADIPTRDRLSELDFELPLAGGDTPARERVTVPHIATLLRRHLPPGDPLADYADQLADLDDTPLRGYLTGSIDAVLRIPGPRFVVVDYKTNRLGTGGLTVAHYTHEQMAAEMMRSHYPLQAILYSVALHRYLRWRLPDYAPERHLGGIRYLFVRGMIGPDTPDGAGVFDWEPPAALVVELSALLAGETGGGRA</sequence>
<dbReference type="GO" id="GO:0003677">
    <property type="term" value="F:DNA binding"/>
    <property type="evidence" value="ECO:0007669"/>
    <property type="project" value="UniProtKB-UniRule"/>
</dbReference>
<dbReference type="GO" id="GO:0043138">
    <property type="term" value="F:3'-5' DNA helicase activity"/>
    <property type="evidence" value="ECO:0007669"/>
    <property type="project" value="UniProtKB-UniRule"/>
</dbReference>
<dbReference type="GO" id="GO:0008854">
    <property type="term" value="F:exodeoxyribonuclease V activity"/>
    <property type="evidence" value="ECO:0007669"/>
    <property type="project" value="UniProtKB-EC"/>
</dbReference>
<evidence type="ECO:0000256" key="12">
    <source>
        <dbReference type="ARBA" id="ARBA00023235"/>
    </source>
</evidence>
<accession>A0A379JKI9</accession>
<feature type="region of interest" description="DNA-binding and helicase activity, interacts with RecC" evidence="15">
    <location>
        <begin position="1"/>
        <end position="1053"/>
    </location>
</feature>
<evidence type="ECO:0000313" key="20">
    <source>
        <dbReference type="EMBL" id="SUD48884.1"/>
    </source>
</evidence>
<evidence type="ECO:0000256" key="14">
    <source>
        <dbReference type="ARBA" id="ARBA00048988"/>
    </source>
</evidence>
<evidence type="ECO:0000256" key="8">
    <source>
        <dbReference type="ARBA" id="ARBA00022840"/>
    </source>
</evidence>
<keyword evidence="7 15" id="KW-0269">Exonuclease</keyword>
<evidence type="ECO:0000256" key="2">
    <source>
        <dbReference type="ARBA" id="ARBA00022723"/>
    </source>
</evidence>
<dbReference type="STRING" id="1406858.GCA_000710895_02590"/>
<evidence type="ECO:0000256" key="6">
    <source>
        <dbReference type="ARBA" id="ARBA00022806"/>
    </source>
</evidence>
<dbReference type="GO" id="GO:0005829">
    <property type="term" value="C:cytosol"/>
    <property type="evidence" value="ECO:0007669"/>
    <property type="project" value="TreeGrafter"/>
</dbReference>
<keyword evidence="1 15" id="KW-0540">Nuclease</keyword>
<feature type="binding site" evidence="15">
    <location>
        <position position="1286"/>
    </location>
    <ligand>
        <name>Mg(2+)</name>
        <dbReference type="ChEBI" id="CHEBI:18420"/>
    </ligand>
</feature>
<dbReference type="InterPro" id="IPR011335">
    <property type="entry name" value="Restrct_endonuc-II-like"/>
</dbReference>
<dbReference type="GO" id="GO:0000287">
    <property type="term" value="F:magnesium ion binding"/>
    <property type="evidence" value="ECO:0007669"/>
    <property type="project" value="UniProtKB-UniRule"/>
</dbReference>
<feature type="region of interest" description="Disordered" evidence="17">
    <location>
        <begin position="1092"/>
        <end position="1113"/>
    </location>
</feature>
<evidence type="ECO:0000313" key="21">
    <source>
        <dbReference type="Proteomes" id="UP000255467"/>
    </source>
</evidence>
<dbReference type="Proteomes" id="UP000255467">
    <property type="component" value="Unassembled WGS sequence"/>
</dbReference>
<evidence type="ECO:0000256" key="16">
    <source>
        <dbReference type="PROSITE-ProRule" id="PRU00560"/>
    </source>
</evidence>
<dbReference type="PANTHER" id="PTHR11070">
    <property type="entry name" value="UVRD / RECB / PCRA DNA HELICASE FAMILY MEMBER"/>
    <property type="match status" value="1"/>
</dbReference>
<keyword evidence="8 15" id="KW-0067">ATP-binding</keyword>
<dbReference type="Pfam" id="PF13361">
    <property type="entry name" value="UvrD_C"/>
    <property type="match status" value="1"/>
</dbReference>
<evidence type="ECO:0000256" key="7">
    <source>
        <dbReference type="ARBA" id="ARBA00022839"/>
    </source>
</evidence>
<keyword evidence="11 15" id="KW-0234">DNA repair</keyword>
<feature type="binding site" evidence="16">
    <location>
        <begin position="308"/>
        <end position="315"/>
    </location>
    <ligand>
        <name>ATP</name>
        <dbReference type="ChEBI" id="CHEBI:30616"/>
    </ligand>
</feature>
<feature type="compositionally biased region" description="Basic and acidic residues" evidence="17">
    <location>
        <begin position="97"/>
        <end position="106"/>
    </location>
</feature>
<dbReference type="GO" id="GO:0009338">
    <property type="term" value="C:exodeoxyribonuclease V complex"/>
    <property type="evidence" value="ECO:0007669"/>
    <property type="project" value="TreeGrafter"/>
</dbReference>
<dbReference type="InterPro" id="IPR011604">
    <property type="entry name" value="PDDEXK-like_dom_sf"/>
</dbReference>
<evidence type="ECO:0000256" key="10">
    <source>
        <dbReference type="ARBA" id="ARBA00023125"/>
    </source>
</evidence>
<dbReference type="GO" id="GO:0016887">
    <property type="term" value="F:ATP hydrolysis activity"/>
    <property type="evidence" value="ECO:0007669"/>
    <property type="project" value="RHEA"/>
</dbReference>
<evidence type="ECO:0000256" key="3">
    <source>
        <dbReference type="ARBA" id="ARBA00022741"/>
    </source>
</evidence>
<comment type="catalytic activity">
    <reaction evidence="13 15">
        <text>Couples ATP hydrolysis with the unwinding of duplex DNA by translocating in the 3'-5' direction.</text>
        <dbReference type="EC" id="5.6.2.4"/>
    </reaction>
</comment>
<dbReference type="Gene3D" id="1.10.486.10">
    <property type="entry name" value="PCRA, domain 4"/>
    <property type="match status" value="1"/>
</dbReference>
<dbReference type="InterPro" id="IPR027417">
    <property type="entry name" value="P-loop_NTPase"/>
</dbReference>
<dbReference type="Gene3D" id="3.40.50.300">
    <property type="entry name" value="P-loop containing nucleotide triphosphate hydrolases"/>
    <property type="match status" value="3"/>
</dbReference>
<dbReference type="InterPro" id="IPR000212">
    <property type="entry name" value="DNA_helicase_UvrD/REP"/>
</dbReference>
<feature type="binding site" evidence="15">
    <location>
        <position position="1272"/>
    </location>
    <ligand>
        <name>Mg(2+)</name>
        <dbReference type="ChEBI" id="CHEBI:18420"/>
    </ligand>
</feature>
<evidence type="ECO:0000256" key="15">
    <source>
        <dbReference type="HAMAP-Rule" id="MF_01485"/>
    </source>
</evidence>
<evidence type="ECO:0000256" key="4">
    <source>
        <dbReference type="ARBA" id="ARBA00022763"/>
    </source>
</evidence>
<name>A0A379JKI9_9NOCA</name>
<keyword evidence="21" id="KW-1185">Reference proteome</keyword>
<gene>
    <name evidence="15 20" type="primary">recB</name>
    <name evidence="20" type="ORF">NCTC1934_06228</name>
</gene>
<comment type="miscellaneous">
    <text evidence="15">In the RecBCD complex, RecB has a slow 3'-5' helicase, an exonuclease activity and loads RecA onto ssDNA, RecD has a fast 5'-3' helicase activity, while RecC stimulates the ATPase and processivity of the RecB helicase and contributes to recognition of the Chi site.</text>
</comment>
<keyword evidence="2 15" id="KW-0479">Metal-binding</keyword>
<dbReference type="InterPro" id="IPR014016">
    <property type="entry name" value="UvrD-like_ATP-bd"/>
</dbReference>
<dbReference type="PROSITE" id="PS51198">
    <property type="entry name" value="UVRD_HELICASE_ATP_BIND"/>
    <property type="match status" value="1"/>
</dbReference>
<dbReference type="HAMAP" id="MF_01485">
    <property type="entry name" value="RecB"/>
    <property type="match status" value="1"/>
</dbReference>
<feature type="region of interest" description="Disordered" evidence="17">
    <location>
        <begin position="1"/>
        <end position="296"/>
    </location>
</feature>
<feature type="active site" description="For nuclease activity" evidence="15">
    <location>
        <position position="1286"/>
    </location>
</feature>
<evidence type="ECO:0000256" key="9">
    <source>
        <dbReference type="ARBA" id="ARBA00022842"/>
    </source>
</evidence>
<dbReference type="GO" id="GO:0000724">
    <property type="term" value="P:double-strand break repair via homologous recombination"/>
    <property type="evidence" value="ECO:0007669"/>
    <property type="project" value="UniProtKB-UniRule"/>
</dbReference>
<comment type="catalytic activity">
    <reaction evidence="14 15">
        <text>ATP + H2O = ADP + phosphate + H(+)</text>
        <dbReference type="Rhea" id="RHEA:13065"/>
        <dbReference type="ChEBI" id="CHEBI:15377"/>
        <dbReference type="ChEBI" id="CHEBI:15378"/>
        <dbReference type="ChEBI" id="CHEBI:30616"/>
        <dbReference type="ChEBI" id="CHEBI:43474"/>
        <dbReference type="ChEBI" id="CHEBI:456216"/>
        <dbReference type="EC" id="5.6.2.4"/>
    </reaction>
</comment>
<dbReference type="SUPFAM" id="SSF52540">
    <property type="entry name" value="P-loop containing nucleoside triphosphate hydrolases"/>
    <property type="match status" value="1"/>
</dbReference>
<feature type="domain" description="UvrD-like helicase ATP-binding" evidence="18">
    <location>
        <begin position="287"/>
        <end position="616"/>
    </location>
</feature>
<dbReference type="Pfam" id="PF12705">
    <property type="entry name" value="PDDEXK_1"/>
    <property type="match status" value="1"/>
</dbReference>
<dbReference type="PANTHER" id="PTHR11070:SF23">
    <property type="entry name" value="RECBCD ENZYME SUBUNIT RECB"/>
    <property type="match status" value="1"/>
</dbReference>
<feature type="compositionally biased region" description="Low complexity" evidence="17">
    <location>
        <begin position="31"/>
        <end position="70"/>
    </location>
</feature>
<keyword evidence="10 15" id="KW-0238">DNA-binding</keyword>
<feature type="domain" description="UvrD-like helicase C-terminal" evidence="19">
    <location>
        <begin position="627"/>
        <end position="912"/>
    </location>
</feature>
<dbReference type="PROSITE" id="PS51217">
    <property type="entry name" value="UVRD_HELICASE_CTER"/>
    <property type="match status" value="1"/>
</dbReference>
<evidence type="ECO:0000256" key="17">
    <source>
        <dbReference type="SAM" id="MobiDB-lite"/>
    </source>
</evidence>
<dbReference type="Gene3D" id="1.10.3170.10">
    <property type="entry name" value="Recbcd, chain B, domain 2"/>
    <property type="match status" value="2"/>
</dbReference>
<proteinExistence type="inferred from homology"/>
<keyword evidence="5 15" id="KW-0378">Hydrolase</keyword>
<comment type="domain">
    <text evidence="15">The C-terminal domain has nuclease activity and interacts with RecD. It interacts with RecA, facilitating its loading onto ssDNA.</text>
</comment>
<evidence type="ECO:0000256" key="5">
    <source>
        <dbReference type="ARBA" id="ARBA00022801"/>
    </source>
</evidence>
<feature type="compositionally biased region" description="Basic and acidic residues" evidence="17">
    <location>
        <begin position="1093"/>
        <end position="1109"/>
    </location>
</feature>
<dbReference type="InterPro" id="IPR014017">
    <property type="entry name" value="DNA_helicase_UvrD-like_C"/>
</dbReference>
<reference evidence="20 21" key="1">
    <citation type="submission" date="2018-06" db="EMBL/GenBank/DDBJ databases">
        <authorList>
            <consortium name="Pathogen Informatics"/>
            <person name="Doyle S."/>
        </authorList>
    </citation>
    <scope>NUCLEOTIDE SEQUENCE [LARGE SCALE GENOMIC DNA]</scope>
    <source>
        <strain evidence="20 21">NCTC1934</strain>
    </source>
</reference>
<protein>
    <recommendedName>
        <fullName evidence="15">RecBCD enzyme subunit RecB</fullName>
        <ecNumber evidence="15">3.1.11.5</ecNumber>
        <ecNumber evidence="15">5.6.2.4</ecNumber>
    </recommendedName>
    <alternativeName>
        <fullName evidence="15">DNA 3'-5' helicase subunit RecB</fullName>
    </alternativeName>
    <alternativeName>
        <fullName evidence="15">Exonuclease V subunit RecB</fullName>
        <shortName evidence="15">ExoV subunit RecB</shortName>
    </alternativeName>
    <alternativeName>
        <fullName evidence="15">Helicase/nuclease RecBCD subunit RecB</fullName>
    </alternativeName>
</protein>
<organism evidence="20 21">
    <name type="scientific">Nocardia otitidiscaviarum</name>
    <dbReference type="NCBI Taxonomy" id="1823"/>
    <lineage>
        <taxon>Bacteria</taxon>
        <taxon>Bacillati</taxon>
        <taxon>Actinomycetota</taxon>
        <taxon>Actinomycetes</taxon>
        <taxon>Mycobacteriales</taxon>
        <taxon>Nocardiaceae</taxon>
        <taxon>Nocardia</taxon>
    </lineage>
</organism>
<comment type="similarity">
    <text evidence="15">Belongs to the helicase family. UvrD subfamily.</text>
</comment>
<feature type="region of interest" description="Nuclease activity, interacts with RecD and RecA" evidence="15">
    <location>
        <begin position="1080"/>
        <end position="1392"/>
    </location>
</feature>
<evidence type="ECO:0000259" key="19">
    <source>
        <dbReference type="PROSITE" id="PS51217"/>
    </source>
</evidence>
<dbReference type="EMBL" id="UGRY01000005">
    <property type="protein sequence ID" value="SUD48884.1"/>
    <property type="molecule type" value="Genomic_DNA"/>
</dbReference>
<dbReference type="InterPro" id="IPR038726">
    <property type="entry name" value="PDDEXK_AddAB-type"/>
</dbReference>
<evidence type="ECO:0000256" key="11">
    <source>
        <dbReference type="ARBA" id="ARBA00023204"/>
    </source>
</evidence>
<dbReference type="InterPro" id="IPR004586">
    <property type="entry name" value="RecB"/>
</dbReference>
<keyword evidence="12 15" id="KW-0413">Isomerase</keyword>
<dbReference type="SUPFAM" id="SSF52980">
    <property type="entry name" value="Restriction endonuclease-like"/>
    <property type="match status" value="1"/>
</dbReference>
<evidence type="ECO:0000256" key="13">
    <source>
        <dbReference type="ARBA" id="ARBA00034617"/>
    </source>
</evidence>
<dbReference type="CDD" id="cd22352">
    <property type="entry name" value="RecB_C-like"/>
    <property type="match status" value="1"/>
</dbReference>
<keyword evidence="4 15" id="KW-0227">DNA damage</keyword>
<dbReference type="Gene3D" id="3.90.320.10">
    <property type="match status" value="1"/>
</dbReference>
<comment type="catalytic activity">
    <reaction evidence="15">
        <text>Exonucleolytic cleavage (in the presence of ATP) in either 5'- to 3'- or 3'- to 5'-direction to yield 5'-phosphooligonucleotides.</text>
        <dbReference type="EC" id="3.1.11.5"/>
    </reaction>
</comment>
<comment type="domain">
    <text evidence="15">The N-terminal DNA-binding domain is a ssDNA-dependent ATPase and has ATP-dependent 3'-5' helicase function. This domain interacts with RecC.</text>
</comment>
<comment type="subunit">
    <text evidence="15">Heterotrimer of RecB, RecC and RecD. All subunits contribute to DNA-binding. Interacts with RecA.</text>
</comment>